<sequence>MSTQKIQNTKIAGIPAVIAGADTDEGFLFIHGKMGCKEEALDFAERAVPKGFQVAGIDLPEHGSRKNEVEKLVPWTAVPEIRAIYKDLSARWKKVHVRANSIGALFSMYALQNEQLGKTLFVSPLVDMEQLILGMMAQSGVTETMLEQKGEIETDFEETLSWKYLSWVRSNPLVWNRPSEILYGTNDNLTGKNTIEQFCVKNACRLTTVENGEHWFHTEEQLQALHDWEERELKR</sequence>
<dbReference type="GeneID" id="78315920"/>
<dbReference type="RefSeq" id="WP_078932527.1">
    <property type="nucleotide sequence ID" value="NZ_FUWG01000004.1"/>
</dbReference>
<protein>
    <recommendedName>
        <fullName evidence="3">Alpha/beta hydrolase</fullName>
    </recommendedName>
</protein>
<name>A0A1T4JN22_TREPO</name>
<dbReference type="Proteomes" id="UP000190423">
    <property type="component" value="Unassembled WGS sequence"/>
</dbReference>
<dbReference type="AlphaFoldDB" id="A0A1T4JN22"/>
<dbReference type="Gene3D" id="3.40.50.1820">
    <property type="entry name" value="alpha/beta hydrolase"/>
    <property type="match status" value="1"/>
</dbReference>
<dbReference type="SUPFAM" id="SSF53474">
    <property type="entry name" value="alpha/beta-Hydrolases"/>
    <property type="match status" value="1"/>
</dbReference>
<reference evidence="1 2" key="1">
    <citation type="submission" date="2017-02" db="EMBL/GenBank/DDBJ databases">
        <authorList>
            <person name="Peterson S.W."/>
        </authorList>
    </citation>
    <scope>NUCLEOTIDE SEQUENCE [LARGE SCALE GENOMIC DNA]</scope>
    <source>
        <strain evidence="1 2">ATCC BAA-908</strain>
    </source>
</reference>
<dbReference type="InterPro" id="IPR029058">
    <property type="entry name" value="AB_hydrolase_fold"/>
</dbReference>
<evidence type="ECO:0008006" key="3">
    <source>
        <dbReference type="Google" id="ProtNLM"/>
    </source>
</evidence>
<evidence type="ECO:0000313" key="1">
    <source>
        <dbReference type="EMBL" id="SJZ31548.1"/>
    </source>
</evidence>
<dbReference type="EMBL" id="FUWG01000004">
    <property type="protein sequence ID" value="SJZ31548.1"/>
    <property type="molecule type" value="Genomic_DNA"/>
</dbReference>
<dbReference type="STRING" id="261392.SAMN02745149_00606"/>
<evidence type="ECO:0000313" key="2">
    <source>
        <dbReference type="Proteomes" id="UP000190423"/>
    </source>
</evidence>
<gene>
    <name evidence="1" type="ORF">SAMN02745149_00606</name>
</gene>
<accession>A0A1T4JN22</accession>
<organism evidence="1 2">
    <name type="scientific">Treponema porcinum</name>
    <dbReference type="NCBI Taxonomy" id="261392"/>
    <lineage>
        <taxon>Bacteria</taxon>
        <taxon>Pseudomonadati</taxon>
        <taxon>Spirochaetota</taxon>
        <taxon>Spirochaetia</taxon>
        <taxon>Spirochaetales</taxon>
        <taxon>Treponemataceae</taxon>
        <taxon>Treponema</taxon>
    </lineage>
</organism>
<proteinExistence type="predicted"/>
<dbReference type="OrthoDB" id="358525at2"/>
<keyword evidence="2" id="KW-1185">Reference proteome</keyword>